<evidence type="ECO:0000313" key="9">
    <source>
        <dbReference type="EMBL" id="ACL65283.1"/>
    </source>
</evidence>
<dbReference type="HOGENOM" id="CLU_002755_1_2_7"/>
<name>B8J793_ANAD2</name>
<dbReference type="SUPFAM" id="SSF82714">
    <property type="entry name" value="Multidrug efflux transporter AcrB TolC docking domain, DN and DC subdomains"/>
    <property type="match status" value="2"/>
</dbReference>
<dbReference type="GO" id="GO:0005886">
    <property type="term" value="C:plasma membrane"/>
    <property type="evidence" value="ECO:0007669"/>
    <property type="project" value="UniProtKB-SubCell"/>
</dbReference>
<dbReference type="SUPFAM" id="SSF82693">
    <property type="entry name" value="Multidrug efflux transporter AcrB pore domain, PN1, PN2, PC1 and PC2 subdomains"/>
    <property type="match status" value="3"/>
</dbReference>
<dbReference type="Pfam" id="PF00873">
    <property type="entry name" value="ACR_tran"/>
    <property type="match status" value="1"/>
</dbReference>
<dbReference type="Gene3D" id="3.30.70.1440">
    <property type="entry name" value="Multidrug efflux transporter AcrB pore domain"/>
    <property type="match status" value="1"/>
</dbReference>
<dbReference type="Gene3D" id="1.20.1640.10">
    <property type="entry name" value="Multidrug efflux transporter AcrB transmembrane domain"/>
    <property type="match status" value="2"/>
</dbReference>
<feature type="transmembrane region" description="Helical" evidence="8">
    <location>
        <begin position="364"/>
        <end position="386"/>
    </location>
</feature>
<proteinExistence type="predicted"/>
<dbReference type="Proteomes" id="UP000007089">
    <property type="component" value="Chromosome"/>
</dbReference>
<evidence type="ECO:0000256" key="4">
    <source>
        <dbReference type="ARBA" id="ARBA00022519"/>
    </source>
</evidence>
<feature type="transmembrane region" description="Helical" evidence="8">
    <location>
        <begin position="12"/>
        <end position="29"/>
    </location>
</feature>
<organism evidence="9 10">
    <name type="scientific">Anaeromyxobacter dehalogenans (strain ATCC BAA-258 / DSM 21875 / 2CP-1)</name>
    <dbReference type="NCBI Taxonomy" id="455488"/>
    <lineage>
        <taxon>Bacteria</taxon>
        <taxon>Pseudomonadati</taxon>
        <taxon>Myxococcota</taxon>
        <taxon>Myxococcia</taxon>
        <taxon>Myxococcales</taxon>
        <taxon>Cystobacterineae</taxon>
        <taxon>Anaeromyxobacteraceae</taxon>
        <taxon>Anaeromyxobacter</taxon>
    </lineage>
</organism>
<keyword evidence="7 8" id="KW-0472">Membrane</keyword>
<gene>
    <name evidence="9" type="ordered locus">A2cp1_1941</name>
</gene>
<feature type="transmembrane region" description="Helical" evidence="8">
    <location>
        <begin position="435"/>
        <end position="455"/>
    </location>
</feature>
<evidence type="ECO:0000256" key="6">
    <source>
        <dbReference type="ARBA" id="ARBA00022989"/>
    </source>
</evidence>
<evidence type="ECO:0000256" key="3">
    <source>
        <dbReference type="ARBA" id="ARBA00022475"/>
    </source>
</evidence>
<dbReference type="Gene3D" id="3.30.70.1320">
    <property type="entry name" value="Multidrug efflux transporter AcrB pore domain like"/>
    <property type="match status" value="1"/>
</dbReference>
<dbReference type="Gene3D" id="3.30.70.1430">
    <property type="entry name" value="Multidrug efflux transporter AcrB pore domain"/>
    <property type="match status" value="2"/>
</dbReference>
<protein>
    <submittedName>
        <fullName evidence="9">Acriflavin resistance protein</fullName>
    </submittedName>
</protein>
<evidence type="ECO:0000313" key="10">
    <source>
        <dbReference type="Proteomes" id="UP000007089"/>
    </source>
</evidence>
<dbReference type="PRINTS" id="PR00702">
    <property type="entry name" value="ACRIFLAVINRP"/>
</dbReference>
<accession>B8J793</accession>
<evidence type="ECO:0000256" key="1">
    <source>
        <dbReference type="ARBA" id="ARBA00004429"/>
    </source>
</evidence>
<dbReference type="InterPro" id="IPR027463">
    <property type="entry name" value="AcrB_DN_DC_subdom"/>
</dbReference>
<evidence type="ECO:0000256" key="2">
    <source>
        <dbReference type="ARBA" id="ARBA00022448"/>
    </source>
</evidence>
<keyword evidence="6 8" id="KW-1133">Transmembrane helix</keyword>
<keyword evidence="10" id="KW-1185">Reference proteome</keyword>
<feature type="transmembrane region" description="Helical" evidence="8">
    <location>
        <begin position="856"/>
        <end position="878"/>
    </location>
</feature>
<reference evidence="9" key="1">
    <citation type="submission" date="2009-01" db="EMBL/GenBank/DDBJ databases">
        <title>Complete sequence of Anaeromyxobacter dehalogenans 2CP-1.</title>
        <authorList>
            <consortium name="US DOE Joint Genome Institute"/>
            <person name="Lucas S."/>
            <person name="Copeland A."/>
            <person name="Lapidus A."/>
            <person name="Glavina del Rio T."/>
            <person name="Dalin E."/>
            <person name="Tice H."/>
            <person name="Bruce D."/>
            <person name="Goodwin L."/>
            <person name="Pitluck S."/>
            <person name="Saunders E."/>
            <person name="Brettin T."/>
            <person name="Detter J.C."/>
            <person name="Han C."/>
            <person name="Larimer F."/>
            <person name="Land M."/>
            <person name="Hauser L."/>
            <person name="Kyrpides N."/>
            <person name="Ovchinnikova G."/>
            <person name="Beliaev A.S."/>
            <person name="Richardson P."/>
        </authorList>
    </citation>
    <scope>NUCLEOTIDE SEQUENCE</scope>
    <source>
        <strain evidence="9">2CP-1</strain>
    </source>
</reference>
<dbReference type="KEGG" id="acp:A2cp1_1941"/>
<dbReference type="PANTHER" id="PTHR32063:SF21">
    <property type="entry name" value="MULTIDRUG RESISTANCE PROTEIN MDTB"/>
    <property type="match status" value="1"/>
</dbReference>
<dbReference type="InterPro" id="IPR001036">
    <property type="entry name" value="Acrflvin-R"/>
</dbReference>
<evidence type="ECO:0000256" key="7">
    <source>
        <dbReference type="ARBA" id="ARBA00023136"/>
    </source>
</evidence>
<dbReference type="SUPFAM" id="SSF82866">
    <property type="entry name" value="Multidrug efflux transporter AcrB transmembrane domain"/>
    <property type="match status" value="2"/>
</dbReference>
<feature type="transmembrane region" description="Helical" evidence="8">
    <location>
        <begin position="957"/>
        <end position="982"/>
    </location>
</feature>
<keyword evidence="2" id="KW-0813">Transport</keyword>
<evidence type="ECO:0000256" key="5">
    <source>
        <dbReference type="ARBA" id="ARBA00022692"/>
    </source>
</evidence>
<dbReference type="GO" id="GO:0042910">
    <property type="term" value="F:xenobiotic transmembrane transporter activity"/>
    <property type="evidence" value="ECO:0007669"/>
    <property type="project" value="TreeGrafter"/>
</dbReference>
<feature type="transmembrane region" description="Helical" evidence="8">
    <location>
        <begin position="911"/>
        <end position="936"/>
    </location>
</feature>
<dbReference type="RefSeq" id="WP_012633194.1">
    <property type="nucleotide sequence ID" value="NC_011891.1"/>
</dbReference>
<feature type="transmembrane region" description="Helical" evidence="8">
    <location>
        <begin position="340"/>
        <end position="357"/>
    </location>
</feature>
<keyword evidence="5 8" id="KW-0812">Transmembrane</keyword>
<comment type="subcellular location">
    <subcellularLocation>
        <location evidence="1">Cell inner membrane</location>
        <topology evidence="1">Multi-pass membrane protein</topology>
    </subcellularLocation>
</comment>
<keyword evidence="3" id="KW-1003">Cell membrane</keyword>
<sequence length="1041" mass="111201">MNLSEPFIRRPVMTTLVMASFIAFGLVAYQKLPVSDLPNVDFPTISVSASLPGASPETMASSVATPLERQFSTIAGLAAMNSSSGLGTTQITLEFDLDRNIDAAAQDVQSAISAAGRQLPQNMPSPPTLRKVNPADAPIVYFSLTSPTLPLSDLNRFAQDVVAQRVATIAGVAQVLVYGPQKYAVRIELDPQALAARGIGLDEATAAIAAANPNLPAGLVQGGARAFTVEATGGLMRARDFADVVLAFRNGAPVRVADVGRARAGVENELAAAWLWKDGREQRAIVLAVQRQPGTNTVAVAQAVRQLLPTLRAQLPGAAQLELLYDRSETIEESVTDVKFTLLLTLALVVLVIFVFLRNLPATVIPSLALPVSLIGTFALMFQLGYSLDNLSLMALTLAVGFVVDDAIVMLENVVRHMEMGERPFEAALNGSKEIAFTIVSMTISLAAVFLPVLFMGGIVGRLFHEFAVTIGAAILVSGFVSLTLTPMLCSRFLRPGKEAHHGRLYAATERAFEASLRIYDRGLVWSLAHPRAVLAGSVVVLVAMVPLFAAVQKGFLPSEDTGRLQVITEGPEGASWDYMVRAQRGAAQVVATHPEVEMFMSSVGGRGTAGVTQGNMFLRLRNRHDREASADELLARLRAELARYPALRVFLVNPPPINIGGQQSRAQYQFTLQDADTEGLYRHAQALEERLRAMPLLQDVTSDLRLASPRVTVRIDRDRAAALGVTPDAIEDALYTAYGDRQVSTIFAPEDQYQVILTLGPSFRLEPAALALLRVRSASGAAVPLDTVARLERGVGPLTVNHSGQLPSVTLAFNLREGASLGQAVSAVKAEADRMLPATVATRFQGTAQAFQSSLSGLGLLLVMAVLVIYVVLGILYESFAHPFTILTALPFAGLGALVTLLLFRVELSLYAFVGIVMLVGLVKKNGIMMVDFAVEAQRGGRTPAEAIREACLVRFRPIMMTTMAALMGTLPIALGFGAGAESRRPLGLAVVGGLVFSQLLTLFVTPVFYVAMERLRNLRRRGGSSGAGAPERSAAAPQG</sequence>
<evidence type="ECO:0000256" key="8">
    <source>
        <dbReference type="SAM" id="Phobius"/>
    </source>
</evidence>
<dbReference type="Gene3D" id="3.30.2090.10">
    <property type="entry name" value="Multidrug efflux transporter AcrB TolC docking domain, DN and DC subdomains"/>
    <property type="match status" value="2"/>
</dbReference>
<feature type="transmembrane region" description="Helical" evidence="8">
    <location>
        <begin position="988"/>
        <end position="1013"/>
    </location>
</feature>
<dbReference type="EMBL" id="CP001359">
    <property type="protein sequence ID" value="ACL65283.1"/>
    <property type="molecule type" value="Genomic_DNA"/>
</dbReference>
<dbReference type="AlphaFoldDB" id="B8J793"/>
<dbReference type="FunFam" id="3.30.70.1430:FF:000001">
    <property type="entry name" value="Efflux pump membrane transporter"/>
    <property type="match status" value="1"/>
</dbReference>
<feature type="transmembrane region" description="Helical" evidence="8">
    <location>
        <begin position="533"/>
        <end position="552"/>
    </location>
</feature>
<dbReference type="PANTHER" id="PTHR32063">
    <property type="match status" value="1"/>
</dbReference>
<keyword evidence="4" id="KW-0997">Cell inner membrane</keyword>
<dbReference type="FunFam" id="1.20.1640.10:FF:000001">
    <property type="entry name" value="Efflux pump membrane transporter"/>
    <property type="match status" value="1"/>
</dbReference>
<feature type="transmembrane region" description="Helical" evidence="8">
    <location>
        <begin position="467"/>
        <end position="490"/>
    </location>
</feature>